<feature type="domain" description="3-oxo-5-alpha-steroid 4-dehydrogenase C-terminal" evidence="7">
    <location>
        <begin position="103"/>
        <end position="250"/>
    </location>
</feature>
<keyword evidence="2 6" id="KW-0812">Transmembrane</keyword>
<sequence length="251" mass="28345">MPAEGPYRWFVYLEIALAVVTFIALCFVVAPYGRHGRAGWGSTVPARVGWIIMESPASLLFLLFYLFGENRAQLVPLVFLALWQVHYVYRAFVYPLLMRAGGRMPVSVMALAIAFNVLNTWVNARWISEYGSYPASWLADPRFLVGVVVFAAGFALNVGSDRILRRLRARGATGYRIPYGGGYRFVSSPNYLGEIVEWTGWAIATWSPAGFAFALYTFANLAPRAMSNHRWYHETFPDYPPTRKALIPWLV</sequence>
<dbReference type="Pfam" id="PF02544">
    <property type="entry name" value="Steroid_dh"/>
    <property type="match status" value="1"/>
</dbReference>
<dbReference type="GO" id="GO:0008202">
    <property type="term" value="P:steroid metabolic process"/>
    <property type="evidence" value="ECO:0007669"/>
    <property type="project" value="InterPro"/>
</dbReference>
<dbReference type="PANTHER" id="PTHR10556:SF43">
    <property type="entry name" value="STEROID 5-ALPHA-REDUCTASE DET2"/>
    <property type="match status" value="1"/>
</dbReference>
<organism evidence="8 9">
    <name type="scientific">Leifsonia tongyongensis</name>
    <dbReference type="NCBI Taxonomy" id="1268043"/>
    <lineage>
        <taxon>Bacteria</taxon>
        <taxon>Bacillati</taxon>
        <taxon>Actinomycetota</taxon>
        <taxon>Actinomycetes</taxon>
        <taxon>Micrococcales</taxon>
        <taxon>Microbacteriaceae</taxon>
        <taxon>Leifsonia</taxon>
    </lineage>
</organism>
<dbReference type="PIRSF" id="PIRSF015596">
    <property type="entry name" value="5_alpha-SR2"/>
    <property type="match status" value="1"/>
</dbReference>
<feature type="transmembrane region" description="Helical" evidence="6">
    <location>
        <begin position="142"/>
        <end position="160"/>
    </location>
</feature>
<feature type="transmembrane region" description="Helical" evidence="6">
    <location>
        <begin position="44"/>
        <end position="67"/>
    </location>
</feature>
<reference evidence="8 9" key="1">
    <citation type="journal article" date="2014" name="J. Microbiol.">
        <title>Diaminobutyricibacter tongyongensis gen. nov., sp. nov. and Homoserinibacter gongjuensis gen. nov., sp. nov. belong to the family Microbacteriaceae.</title>
        <authorList>
            <person name="Kim S.J."/>
            <person name="Ahn J.H."/>
            <person name="Weon H.Y."/>
            <person name="Hamada M."/>
            <person name="Suzuki K."/>
            <person name="Kwon S.W."/>
        </authorList>
    </citation>
    <scope>NUCLEOTIDE SEQUENCE [LARGE SCALE GENOMIC DNA]</scope>
    <source>
        <strain evidence="8 9">NBRC 108724</strain>
    </source>
</reference>
<dbReference type="InterPro" id="IPR039357">
    <property type="entry name" value="SRD5A/TECR"/>
</dbReference>
<dbReference type="Gene3D" id="1.20.120.1630">
    <property type="match status" value="1"/>
</dbReference>
<name>A0A6L9XUN8_9MICO</name>
<feature type="transmembrane region" description="Helical" evidence="6">
    <location>
        <begin position="104"/>
        <end position="122"/>
    </location>
</feature>
<dbReference type="GO" id="GO:0003865">
    <property type="term" value="F:3-oxo-5-alpha-steroid 4-dehydrogenase activity"/>
    <property type="evidence" value="ECO:0007669"/>
    <property type="project" value="InterPro"/>
</dbReference>
<dbReference type="InterPro" id="IPR016636">
    <property type="entry name" value="3-oxo-5-alpha-steroid_4-DH"/>
</dbReference>
<evidence type="ECO:0000256" key="4">
    <source>
        <dbReference type="ARBA" id="ARBA00023002"/>
    </source>
</evidence>
<evidence type="ECO:0000313" key="8">
    <source>
        <dbReference type="EMBL" id="NEN05119.1"/>
    </source>
</evidence>
<dbReference type="InterPro" id="IPR001104">
    <property type="entry name" value="3-oxo-5_a-steroid_4-DH_C"/>
</dbReference>
<evidence type="ECO:0000259" key="7">
    <source>
        <dbReference type="Pfam" id="PF02544"/>
    </source>
</evidence>
<comment type="caution">
    <text evidence="8">The sequence shown here is derived from an EMBL/GenBank/DDBJ whole genome shotgun (WGS) entry which is preliminary data.</text>
</comment>
<evidence type="ECO:0000256" key="5">
    <source>
        <dbReference type="ARBA" id="ARBA00023136"/>
    </source>
</evidence>
<dbReference type="PANTHER" id="PTHR10556">
    <property type="entry name" value="3-OXO-5-ALPHA-STEROID 4-DEHYDROGENASE"/>
    <property type="match status" value="1"/>
</dbReference>
<dbReference type="RefSeq" id="WP_163288244.1">
    <property type="nucleotide sequence ID" value="NZ_JAAGWY010000001.1"/>
</dbReference>
<dbReference type="EMBL" id="JAAGWY010000001">
    <property type="protein sequence ID" value="NEN05119.1"/>
    <property type="molecule type" value="Genomic_DNA"/>
</dbReference>
<gene>
    <name evidence="8" type="ORF">G3T36_04470</name>
</gene>
<evidence type="ECO:0000256" key="6">
    <source>
        <dbReference type="SAM" id="Phobius"/>
    </source>
</evidence>
<feature type="transmembrane region" description="Helical" evidence="6">
    <location>
        <begin position="12"/>
        <end position="32"/>
    </location>
</feature>
<dbReference type="PROSITE" id="PS50244">
    <property type="entry name" value="S5A_REDUCTASE"/>
    <property type="match status" value="1"/>
</dbReference>
<evidence type="ECO:0000256" key="2">
    <source>
        <dbReference type="ARBA" id="ARBA00022692"/>
    </source>
</evidence>
<evidence type="ECO:0000313" key="9">
    <source>
        <dbReference type="Proteomes" id="UP000474967"/>
    </source>
</evidence>
<proteinExistence type="predicted"/>
<evidence type="ECO:0000256" key="3">
    <source>
        <dbReference type="ARBA" id="ARBA00022989"/>
    </source>
</evidence>
<keyword evidence="5 6" id="KW-0472">Membrane</keyword>
<dbReference type="Proteomes" id="UP000474967">
    <property type="component" value="Unassembled WGS sequence"/>
</dbReference>
<dbReference type="GO" id="GO:0016020">
    <property type="term" value="C:membrane"/>
    <property type="evidence" value="ECO:0007669"/>
    <property type="project" value="UniProtKB-SubCell"/>
</dbReference>
<keyword evidence="3 6" id="KW-1133">Transmembrane helix</keyword>
<dbReference type="AlphaFoldDB" id="A0A6L9XUN8"/>
<feature type="transmembrane region" description="Helical" evidence="6">
    <location>
        <begin position="73"/>
        <end position="92"/>
    </location>
</feature>
<keyword evidence="4" id="KW-0560">Oxidoreductase</keyword>
<comment type="subcellular location">
    <subcellularLocation>
        <location evidence="1">Membrane</location>
        <topology evidence="1">Multi-pass membrane protein</topology>
    </subcellularLocation>
</comment>
<accession>A0A6L9XUN8</accession>
<evidence type="ECO:0000256" key="1">
    <source>
        <dbReference type="ARBA" id="ARBA00004141"/>
    </source>
</evidence>
<keyword evidence="9" id="KW-1185">Reference proteome</keyword>
<dbReference type="FunFam" id="1.20.120.1630:FF:000002">
    <property type="entry name" value="Steroid 5 alpha-reductase 1"/>
    <property type="match status" value="1"/>
</dbReference>
<protein>
    <submittedName>
        <fullName evidence="8">3-oxo-5-alpha-steroid 4-dehydrogenase</fullName>
    </submittedName>
</protein>